<dbReference type="GO" id="GO:0140664">
    <property type="term" value="F:ATP-dependent DNA damage sensor activity"/>
    <property type="evidence" value="ECO:0007669"/>
    <property type="project" value="InterPro"/>
</dbReference>
<dbReference type="InterPro" id="IPR045076">
    <property type="entry name" value="MutS"/>
</dbReference>
<keyword evidence="2 7" id="KW-0547">Nucleotide-binding</keyword>
<evidence type="ECO:0000256" key="4">
    <source>
        <dbReference type="ARBA" id="ARBA00022840"/>
    </source>
</evidence>
<keyword evidence="7 10" id="KW-0255">Endonuclease</keyword>
<dbReference type="InterPro" id="IPR027417">
    <property type="entry name" value="P-loop_NTPase"/>
</dbReference>
<evidence type="ECO:0000259" key="9">
    <source>
        <dbReference type="PROSITE" id="PS50828"/>
    </source>
</evidence>
<comment type="function">
    <text evidence="7">Acts as a ribosome collision sensor, splitting the ribosome into its 2 subunits. Detects stalled/collided 70S ribosomes which it binds and splits by an ATP-hydrolysis driven conformational change. Acts upstream of the ribosome quality control system (RQC), a ribosome-associated complex that mediates the extraction of incompletely synthesized nascent chains from stalled ribosomes and their subsequent degradation. Probably generates substrates for RQC.</text>
</comment>
<dbReference type="SMART" id="SM00463">
    <property type="entry name" value="SMR"/>
    <property type="match status" value="1"/>
</dbReference>
<reference evidence="10" key="1">
    <citation type="submission" date="2023-05" db="EMBL/GenBank/DDBJ databases">
        <authorList>
            <person name="Zhang X."/>
        </authorList>
    </citation>
    <scope>NUCLEOTIDE SEQUENCE</scope>
    <source>
        <strain evidence="10">BD1B2-1</strain>
    </source>
</reference>
<evidence type="ECO:0000256" key="6">
    <source>
        <dbReference type="ARBA" id="ARBA00023125"/>
    </source>
</evidence>
<dbReference type="PROSITE" id="PS50828">
    <property type="entry name" value="SMR"/>
    <property type="match status" value="1"/>
</dbReference>
<dbReference type="NCBIfam" id="TIGR01069">
    <property type="entry name" value="mutS2"/>
    <property type="match status" value="1"/>
</dbReference>
<dbReference type="InterPro" id="IPR005747">
    <property type="entry name" value="MutS2"/>
</dbReference>
<accession>A0AAE3RAN3</accession>
<dbReference type="SUPFAM" id="SSF52540">
    <property type="entry name" value="P-loop containing nucleoside triphosphate hydrolases"/>
    <property type="match status" value="1"/>
</dbReference>
<dbReference type="GO" id="GO:0030983">
    <property type="term" value="F:mismatched DNA binding"/>
    <property type="evidence" value="ECO:0007669"/>
    <property type="project" value="InterPro"/>
</dbReference>
<evidence type="ECO:0000256" key="7">
    <source>
        <dbReference type="HAMAP-Rule" id="MF_00092"/>
    </source>
</evidence>
<dbReference type="EC" id="3.6.4.-" evidence="7"/>
<dbReference type="FunFam" id="3.40.50.300:FF:001531">
    <property type="entry name" value="Endonuclease MutS2"/>
    <property type="match status" value="1"/>
</dbReference>
<keyword evidence="1 7" id="KW-0699">rRNA-binding</keyword>
<dbReference type="InterPro" id="IPR002625">
    <property type="entry name" value="Smr_dom"/>
</dbReference>
<keyword evidence="11" id="KW-1185">Reference proteome</keyword>
<dbReference type="GO" id="GO:0004519">
    <property type="term" value="F:endonuclease activity"/>
    <property type="evidence" value="ECO:0007669"/>
    <property type="project" value="UniProtKB-UniRule"/>
</dbReference>
<dbReference type="PANTHER" id="PTHR48466">
    <property type="entry name" value="OS10G0509000 PROTEIN-RELATED"/>
    <property type="match status" value="1"/>
</dbReference>
<dbReference type="GO" id="GO:0006298">
    <property type="term" value="P:mismatch repair"/>
    <property type="evidence" value="ECO:0007669"/>
    <property type="project" value="InterPro"/>
</dbReference>
<gene>
    <name evidence="7" type="primary">mutS2</name>
    <name evidence="7" type="synonym">rqcU</name>
    <name evidence="10" type="ORF">QNI22_24630</name>
</gene>
<dbReference type="InterPro" id="IPR036187">
    <property type="entry name" value="DNA_mismatch_repair_MutS_sf"/>
</dbReference>
<dbReference type="InterPro" id="IPR007696">
    <property type="entry name" value="DNA_mismatch_repair_MutS_core"/>
</dbReference>
<dbReference type="HAMAP" id="MF_00092">
    <property type="entry name" value="MutS2"/>
    <property type="match status" value="1"/>
</dbReference>
<comment type="subunit">
    <text evidence="7">Homodimer. Binds to stalled ribosomes, contacting rRNA.</text>
</comment>
<evidence type="ECO:0000313" key="11">
    <source>
        <dbReference type="Proteomes" id="UP001232063"/>
    </source>
</evidence>
<dbReference type="Pfam" id="PF20297">
    <property type="entry name" value="MSSS"/>
    <property type="match status" value="1"/>
</dbReference>
<dbReference type="Pfam" id="PF01713">
    <property type="entry name" value="Smr"/>
    <property type="match status" value="1"/>
</dbReference>
<dbReference type="GO" id="GO:0005524">
    <property type="term" value="F:ATP binding"/>
    <property type="evidence" value="ECO:0007669"/>
    <property type="project" value="UniProtKB-UniRule"/>
</dbReference>
<dbReference type="InterPro" id="IPR036063">
    <property type="entry name" value="Smr_dom_sf"/>
</dbReference>
<dbReference type="InterPro" id="IPR046893">
    <property type="entry name" value="MSSS"/>
</dbReference>
<evidence type="ECO:0000256" key="2">
    <source>
        <dbReference type="ARBA" id="ARBA00022741"/>
    </source>
</evidence>
<feature type="domain" description="Smr" evidence="9">
    <location>
        <begin position="725"/>
        <end position="800"/>
    </location>
</feature>
<dbReference type="EMBL" id="JASJOU010000009">
    <property type="protein sequence ID" value="MDJ1503872.1"/>
    <property type="molecule type" value="Genomic_DNA"/>
</dbReference>
<keyword evidence="5 7" id="KW-0694">RNA-binding</keyword>
<organism evidence="10 11">
    <name type="scientific">Xanthocytophaga agilis</name>
    <dbReference type="NCBI Taxonomy" id="3048010"/>
    <lineage>
        <taxon>Bacteria</taxon>
        <taxon>Pseudomonadati</taxon>
        <taxon>Bacteroidota</taxon>
        <taxon>Cytophagia</taxon>
        <taxon>Cytophagales</taxon>
        <taxon>Rhodocytophagaceae</taxon>
        <taxon>Xanthocytophaga</taxon>
    </lineage>
</organism>
<sequence length="800" mass="91338">MLYPKNLEQKLGFDQIREWIKQECSGTLGKAFVEKMRFSNDYDMIDKLVRQTAEMKTIMLLHVDEFPSSNFIDAVPHLAKSAIEGMFLTEEEFFEIKLSLRTIYDCLIFFKNQEENVFPQLKELTQAIDIDSTLLKDIDRVIDQRGKLRDDASPELQAIRRQIIAEQANLRKKLESILKQSINQGYTSDDASATIRNGRMVIPVAAEHKRKIKGFIQDESATGQTIYLEPVEIFDLNNEITELGYREKREIIRILTHLTDRLRPHVPNLKKAYTFLGLIDFIRAKAKFALRTQANLPIFSKKTILIWENTRHPLLYLSFQKQGKSVIPLSIKLEEKQRILVISGPNAGGKSIALKTVGLTQYMFQCGLLVCMDDHSQIGLFRDIFIDIGDEQSLENDLSTYSSHLTNMKYFLQHADKNTLFLIDEFGTGTEPGMGGAIAETILDALQQKKAFGVLNTHYGNLKAYANRTEGVANAAMRFDAEHLEPLYQLEIGRPGSSFAFEIAQKIGLPREIVTKSKQKVGTTQVDFDKMLRELETEKQKFAEQNRELQAKEKTLNETLAKYSTLKNELETGRKQLLNKAKEDARRLVKDANQKIETTIREIREVKAEKDLTKMLRQDLADFEKKLKPEDVVVELETAPEIKVIGGTIEEGDLVRIKGQNTVGEVLSIKGKDAEIRIGELKSNVKINRLEKISRKEYRQQTVENQPRMQGIDMNEKMANFSTQLDLRGKRGEEALTEVDAWIDQGIMLGSSELRIVHGKGDGILRNLIRNHLRRYREIASMNDEHADRGGSGVTIIKMK</sequence>
<dbReference type="Gene3D" id="3.30.1370.110">
    <property type="match status" value="1"/>
</dbReference>
<keyword evidence="3 7" id="KW-0378">Hydrolase</keyword>
<name>A0AAE3RAN3_9BACT</name>
<evidence type="ECO:0000256" key="5">
    <source>
        <dbReference type="ARBA" id="ARBA00022884"/>
    </source>
</evidence>
<feature type="coiled-coil region" evidence="8">
    <location>
        <begin position="528"/>
        <end position="609"/>
    </location>
</feature>
<dbReference type="Pfam" id="PF00488">
    <property type="entry name" value="MutS_V"/>
    <property type="match status" value="1"/>
</dbReference>
<evidence type="ECO:0000313" key="10">
    <source>
        <dbReference type="EMBL" id="MDJ1503872.1"/>
    </source>
</evidence>
<dbReference type="SUPFAM" id="SSF160443">
    <property type="entry name" value="SMR domain-like"/>
    <property type="match status" value="1"/>
</dbReference>
<dbReference type="GO" id="GO:0045910">
    <property type="term" value="P:negative regulation of DNA recombination"/>
    <property type="evidence" value="ECO:0007669"/>
    <property type="project" value="InterPro"/>
</dbReference>
<dbReference type="Proteomes" id="UP001232063">
    <property type="component" value="Unassembled WGS sequence"/>
</dbReference>
<dbReference type="PANTHER" id="PTHR48466:SF2">
    <property type="entry name" value="OS10G0509000 PROTEIN"/>
    <property type="match status" value="1"/>
</dbReference>
<evidence type="ECO:0000256" key="8">
    <source>
        <dbReference type="SAM" id="Coils"/>
    </source>
</evidence>
<evidence type="ECO:0000256" key="1">
    <source>
        <dbReference type="ARBA" id="ARBA00022730"/>
    </source>
</evidence>
<protein>
    <recommendedName>
        <fullName evidence="7">Endonuclease MutS2</fullName>
        <ecNumber evidence="7">3.1.-.-</ecNumber>
    </recommendedName>
    <alternativeName>
        <fullName evidence="7">Ribosome-associated protein quality control-upstream factor</fullName>
        <shortName evidence="7">RQC-upstream factor</shortName>
        <shortName evidence="7">RqcU</shortName>
        <ecNumber evidence="7">3.6.4.-</ecNumber>
    </alternativeName>
</protein>
<dbReference type="InterPro" id="IPR000432">
    <property type="entry name" value="DNA_mismatch_repair_MutS_C"/>
</dbReference>
<dbReference type="GO" id="GO:0072344">
    <property type="term" value="P:rescue of stalled ribosome"/>
    <property type="evidence" value="ECO:0007669"/>
    <property type="project" value="UniProtKB-UniRule"/>
</dbReference>
<comment type="similarity">
    <text evidence="7">Belongs to the DNA mismatch repair MutS family. MutS2 subfamily.</text>
</comment>
<dbReference type="PIRSF" id="PIRSF005814">
    <property type="entry name" value="MutS_YshD"/>
    <property type="match status" value="1"/>
</dbReference>
<dbReference type="EC" id="3.1.-.-" evidence="7"/>
<dbReference type="RefSeq" id="WP_314514564.1">
    <property type="nucleotide sequence ID" value="NZ_JASJOU010000009.1"/>
</dbReference>
<dbReference type="GO" id="GO:0016887">
    <property type="term" value="F:ATP hydrolysis activity"/>
    <property type="evidence" value="ECO:0007669"/>
    <property type="project" value="InterPro"/>
</dbReference>
<dbReference type="GO" id="GO:0019843">
    <property type="term" value="F:rRNA binding"/>
    <property type="evidence" value="ECO:0007669"/>
    <property type="project" value="UniProtKB-UniRule"/>
</dbReference>
<dbReference type="AlphaFoldDB" id="A0AAE3RAN3"/>
<comment type="function">
    <text evidence="7">Endonuclease that is involved in the suppression of homologous recombination and thus may have a key role in the control of bacterial genetic diversity.</text>
</comment>
<dbReference type="SMART" id="SM00533">
    <property type="entry name" value="MUTSd"/>
    <property type="match status" value="1"/>
</dbReference>
<comment type="caution">
    <text evidence="10">The sequence shown here is derived from an EMBL/GenBank/DDBJ whole genome shotgun (WGS) entry which is preliminary data.</text>
</comment>
<evidence type="ECO:0000256" key="3">
    <source>
        <dbReference type="ARBA" id="ARBA00022801"/>
    </source>
</evidence>
<keyword evidence="4 7" id="KW-0067">ATP-binding</keyword>
<keyword evidence="8" id="KW-0175">Coiled coil</keyword>
<dbReference type="SUPFAM" id="SSF48334">
    <property type="entry name" value="DNA repair protein MutS, domain III"/>
    <property type="match status" value="1"/>
</dbReference>
<dbReference type="Gene3D" id="3.40.50.300">
    <property type="entry name" value="P-loop containing nucleotide triphosphate hydrolases"/>
    <property type="match status" value="1"/>
</dbReference>
<dbReference type="SMART" id="SM00534">
    <property type="entry name" value="MUTSac"/>
    <property type="match status" value="1"/>
</dbReference>
<feature type="binding site" evidence="7">
    <location>
        <begin position="344"/>
        <end position="351"/>
    </location>
    <ligand>
        <name>ATP</name>
        <dbReference type="ChEBI" id="CHEBI:30616"/>
    </ligand>
</feature>
<keyword evidence="7" id="KW-0540">Nuclease</keyword>
<keyword evidence="6 7" id="KW-0238">DNA-binding</keyword>
<proteinExistence type="inferred from homology"/>
<dbReference type="GO" id="GO:0043023">
    <property type="term" value="F:ribosomal large subunit binding"/>
    <property type="evidence" value="ECO:0007669"/>
    <property type="project" value="UniProtKB-UniRule"/>
</dbReference>